<organism evidence="2 3">
    <name type="scientific">Scleropages formosus</name>
    <name type="common">Asian bonytongue</name>
    <name type="synonym">Osteoglossum formosum</name>
    <dbReference type="NCBI Taxonomy" id="113540"/>
    <lineage>
        <taxon>Eukaryota</taxon>
        <taxon>Metazoa</taxon>
        <taxon>Chordata</taxon>
        <taxon>Craniata</taxon>
        <taxon>Vertebrata</taxon>
        <taxon>Euteleostomi</taxon>
        <taxon>Actinopterygii</taxon>
        <taxon>Neopterygii</taxon>
        <taxon>Teleostei</taxon>
        <taxon>Osteoglossocephala</taxon>
        <taxon>Osteoglossomorpha</taxon>
        <taxon>Osteoglossiformes</taxon>
        <taxon>Osteoglossidae</taxon>
        <taxon>Scleropages</taxon>
    </lineage>
</organism>
<reference evidence="2 3" key="1">
    <citation type="submission" date="2015-08" db="EMBL/GenBank/DDBJ databases">
        <title>The genome of the Asian arowana (Scleropages formosus).</title>
        <authorList>
            <person name="Tan M.H."/>
            <person name="Gan H.M."/>
            <person name="Croft L.J."/>
            <person name="Austin C.M."/>
        </authorList>
    </citation>
    <scope>NUCLEOTIDE SEQUENCE [LARGE SCALE GENOMIC DNA]</scope>
    <source>
        <strain evidence="2">Aro1</strain>
    </source>
</reference>
<dbReference type="STRING" id="113540.ENSSFOP00015053891"/>
<feature type="compositionally biased region" description="Low complexity" evidence="1">
    <location>
        <begin position="1"/>
        <end position="25"/>
    </location>
</feature>
<evidence type="ECO:0000313" key="2">
    <source>
        <dbReference type="EMBL" id="KPP71185.1"/>
    </source>
</evidence>
<accession>A0A0N8K054</accession>
<sequence>TPPAGAGAPMMPQMIPQPMMRPQFPGSTSPRAPMSPGMPQSPRKPPPPKDPLADLNIKDFFSSLDDQAHGGVHTMFATVLGRCTPPRFRTPTLTYSSPPGVVVETYRLY</sequence>
<comment type="caution">
    <text evidence="2">The sequence shown here is derived from an EMBL/GenBank/DDBJ whole genome shotgun (WGS) entry which is preliminary data.</text>
</comment>
<evidence type="ECO:0000256" key="1">
    <source>
        <dbReference type="SAM" id="MobiDB-lite"/>
    </source>
</evidence>
<feature type="region of interest" description="Disordered" evidence="1">
    <location>
        <begin position="1"/>
        <end position="52"/>
    </location>
</feature>
<feature type="non-terminal residue" evidence="2">
    <location>
        <position position="1"/>
    </location>
</feature>
<name>A0A0N8K054_SCLFO</name>
<gene>
    <name evidence="2" type="ORF">Z043_109930</name>
</gene>
<dbReference type="Proteomes" id="UP000034805">
    <property type="component" value="Unassembled WGS sequence"/>
</dbReference>
<evidence type="ECO:0000313" key="3">
    <source>
        <dbReference type="Proteomes" id="UP000034805"/>
    </source>
</evidence>
<protein>
    <submittedName>
        <fullName evidence="2">Uncharacterized protein</fullName>
    </submittedName>
</protein>
<dbReference type="EMBL" id="JARO02003098">
    <property type="protein sequence ID" value="KPP71185.1"/>
    <property type="molecule type" value="Genomic_DNA"/>
</dbReference>
<dbReference type="AlphaFoldDB" id="A0A0N8K054"/>
<proteinExistence type="predicted"/>